<dbReference type="PANTHER" id="PTHR46481">
    <property type="entry name" value="ZINC FINGER BED DOMAIN-CONTAINING PROTEIN 4"/>
    <property type="match status" value="1"/>
</dbReference>
<keyword evidence="2" id="KW-0479">Metal-binding</keyword>
<reference evidence="8" key="1">
    <citation type="submission" date="2021-04" db="EMBL/GenBank/DDBJ databases">
        <title>First draft genome resource for Brassicaceae pathogens Fusarium oxysporum f. sp. raphani and Fusarium oxysporum f. sp. rapae.</title>
        <authorList>
            <person name="Asai S."/>
        </authorList>
    </citation>
    <scope>NUCLEOTIDE SEQUENCE</scope>
    <source>
        <strain evidence="8">Tf1208</strain>
    </source>
</reference>
<evidence type="ECO:0000313" key="9">
    <source>
        <dbReference type="Proteomes" id="UP000694050"/>
    </source>
</evidence>
<dbReference type="GO" id="GO:0008270">
    <property type="term" value="F:zinc ion binding"/>
    <property type="evidence" value="ECO:0007669"/>
    <property type="project" value="UniProtKB-KW"/>
</dbReference>
<keyword evidence="3" id="KW-0863">Zinc-finger</keyword>
<evidence type="ECO:0000313" key="8">
    <source>
        <dbReference type="EMBL" id="KAG7403417.1"/>
    </source>
</evidence>
<dbReference type="GO" id="GO:0005634">
    <property type="term" value="C:nucleus"/>
    <property type="evidence" value="ECO:0007669"/>
    <property type="project" value="UniProtKB-SubCell"/>
</dbReference>
<feature type="domain" description="HAT C-terminal dimerisation" evidence="7">
    <location>
        <begin position="818"/>
        <end position="899"/>
    </location>
</feature>
<proteinExistence type="predicted"/>
<comment type="subcellular location">
    <subcellularLocation>
        <location evidence="1">Nucleus</location>
    </subcellularLocation>
</comment>
<dbReference type="Proteomes" id="UP000694050">
    <property type="component" value="Unassembled WGS sequence"/>
</dbReference>
<evidence type="ECO:0000256" key="3">
    <source>
        <dbReference type="ARBA" id="ARBA00022771"/>
    </source>
</evidence>
<evidence type="ECO:0000259" key="7">
    <source>
        <dbReference type="Pfam" id="PF05699"/>
    </source>
</evidence>
<comment type="caution">
    <text evidence="8">The sequence shown here is derived from an EMBL/GenBank/DDBJ whole genome shotgun (WGS) entry which is preliminary data.</text>
</comment>
<keyword evidence="4" id="KW-0862">Zinc</keyword>
<dbReference type="PANTHER" id="PTHR46481:SF10">
    <property type="entry name" value="ZINC FINGER BED DOMAIN-CONTAINING PROTEIN 39"/>
    <property type="match status" value="1"/>
</dbReference>
<dbReference type="EMBL" id="JAELUQ010000015">
    <property type="protein sequence ID" value="KAG7403417.1"/>
    <property type="molecule type" value="Genomic_DNA"/>
</dbReference>
<evidence type="ECO:0000256" key="1">
    <source>
        <dbReference type="ARBA" id="ARBA00004123"/>
    </source>
</evidence>
<name>A0A8J5TXL9_FUSOX</name>
<dbReference type="InterPro" id="IPR008906">
    <property type="entry name" value="HATC_C_dom"/>
</dbReference>
<feature type="region of interest" description="Disordered" evidence="6">
    <location>
        <begin position="288"/>
        <end position="314"/>
    </location>
</feature>
<organism evidence="8 9">
    <name type="scientific">Fusarium oxysporum f. sp. rapae</name>
    <dbReference type="NCBI Taxonomy" id="485398"/>
    <lineage>
        <taxon>Eukaryota</taxon>
        <taxon>Fungi</taxon>
        <taxon>Dikarya</taxon>
        <taxon>Ascomycota</taxon>
        <taxon>Pezizomycotina</taxon>
        <taxon>Sordariomycetes</taxon>
        <taxon>Hypocreomycetidae</taxon>
        <taxon>Hypocreales</taxon>
        <taxon>Nectriaceae</taxon>
        <taxon>Fusarium</taxon>
        <taxon>Fusarium oxysporum species complex</taxon>
    </lineage>
</organism>
<keyword evidence="5" id="KW-0539">Nucleus</keyword>
<evidence type="ECO:0000256" key="5">
    <source>
        <dbReference type="ARBA" id="ARBA00023242"/>
    </source>
</evidence>
<dbReference type="InterPro" id="IPR052035">
    <property type="entry name" value="ZnF_BED_domain_contain"/>
</dbReference>
<sequence length="933" mass="106958">MGETQVDAAERIATASANFRESNGRPSRVRRLPARFEEDEVYALPQQSQPPRFVESALALHSRADYSTAEKRSASETSQKSTLPADHRAYIRASINNGWKKLNEYYDKLGESPLFAAAIILHPRFGISWLEATWVSEEQLAWVRDAKAGIKDYFTRWYDANQGLCEETTKYDAAPRTMGQEDDEYTQWINSKTKKAFATGGSVGELESRSQTRASPDDLHFESSSFDAIFRTTHPEKAKLGPSGKRKTSGRVMYECLHCPPDSPWSNGKRGNAIYHAKRKHASILQTEASTVDEHDSDSITRPSKQPRMDSFFPSRPSDTTLRRVFNRQQYIESIVGLLTRRRLPFSAVKWDEMQDIILACNPAIEDLLLTSRDAAMRHITTTFDLYRSQLKAKLQAWVDNGYRLQKALLAMPECRYSHSGERQATLMAEAIEEYGIAKQIGYHTGDNATSNDTCLKHLSQMLQDKYGISFHPNQRRIRCIAHIINLSLQAFLLASSKEALRAALAAASDVTGAEMYEQFYFTLYDVSANEPTSRSEASELQEQSFSKVWKGKARRAARKPPDFRDDKFRGWQTIPAMRKLHNIAVWLRNSSIHSDLWEDRVSLRLGIDNDTRWNSWYKLIDNLIRRQSQIKQFLLDYDKEINDNILNSSDWDYLERTYRFLHPFASATLWAEGKNSTLSQILTIMDGLLRHYEKNKEHYSKPETFDRRILHSIEMGWFILDKYYTMTEDAPVYAAALLLDPSKRIRYIERHWPESWHENAIAGVRTIWEEYKTQPETGPAESVDEVSASQKRQPNEWDALLEELEVTEDLGDSMDDLEDFIKATPIKISGSPLQWWCHKDQRKTYPQLSRMAIDILSIAPESADPESAFSGGRRTLSWDRERMTCENLEKVECIGNWLREGHIQKTVHGGMGVITDTGFDSGGGEDSDVNFD</sequence>
<dbReference type="GO" id="GO:0046983">
    <property type="term" value="F:protein dimerization activity"/>
    <property type="evidence" value="ECO:0007669"/>
    <property type="project" value="InterPro"/>
</dbReference>
<evidence type="ECO:0000256" key="4">
    <source>
        <dbReference type="ARBA" id="ARBA00022833"/>
    </source>
</evidence>
<dbReference type="AlphaFoldDB" id="A0A8J5TXL9"/>
<evidence type="ECO:0000256" key="2">
    <source>
        <dbReference type="ARBA" id="ARBA00022723"/>
    </source>
</evidence>
<evidence type="ECO:0000256" key="6">
    <source>
        <dbReference type="SAM" id="MobiDB-lite"/>
    </source>
</evidence>
<dbReference type="Pfam" id="PF05699">
    <property type="entry name" value="Dimer_Tnp_hAT"/>
    <property type="match status" value="1"/>
</dbReference>
<gene>
    <name evidence="8" type="primary">ZBED4</name>
    <name evidence="8" type="ORF">Forpe1208_v016553</name>
</gene>
<protein>
    <submittedName>
        <fullName evidence="8">Zinc finger BED domain-containing protein 4</fullName>
    </submittedName>
</protein>
<accession>A0A8J5TXL9</accession>